<organism evidence="8">
    <name type="scientific">Methyloraptor flagellatus</name>
    <dbReference type="NCBI Taxonomy" id="3162530"/>
    <lineage>
        <taxon>Bacteria</taxon>
        <taxon>Pseudomonadati</taxon>
        <taxon>Pseudomonadota</taxon>
        <taxon>Alphaproteobacteria</taxon>
        <taxon>Hyphomicrobiales</taxon>
        <taxon>Ancalomicrobiaceae</taxon>
        <taxon>Methyloraptor</taxon>
    </lineage>
</organism>
<dbReference type="AlphaFoldDB" id="A0AAU7XAB9"/>
<dbReference type="InterPro" id="IPR051451">
    <property type="entry name" value="PhoH2-like"/>
</dbReference>
<dbReference type="PANTHER" id="PTHR30473">
    <property type="entry name" value="PROTEIN PHOH"/>
    <property type="match status" value="1"/>
</dbReference>
<dbReference type="GO" id="GO:0005524">
    <property type="term" value="F:ATP binding"/>
    <property type="evidence" value="ECO:0007669"/>
    <property type="project" value="UniProtKB-KW"/>
</dbReference>
<comment type="similarity">
    <text evidence="2">Belongs to the PhoH family.</text>
</comment>
<feature type="domain" description="PhoH-like protein" evidence="7">
    <location>
        <begin position="136"/>
        <end position="339"/>
    </location>
</feature>
<dbReference type="GO" id="GO:0005829">
    <property type="term" value="C:cytosol"/>
    <property type="evidence" value="ECO:0007669"/>
    <property type="project" value="TreeGrafter"/>
</dbReference>
<proteinExistence type="inferred from homology"/>
<evidence type="ECO:0000256" key="4">
    <source>
        <dbReference type="ARBA" id="ARBA00022741"/>
    </source>
</evidence>
<evidence type="ECO:0000259" key="7">
    <source>
        <dbReference type="Pfam" id="PF02562"/>
    </source>
</evidence>
<evidence type="ECO:0000256" key="3">
    <source>
        <dbReference type="ARBA" id="ARBA00022490"/>
    </source>
</evidence>
<evidence type="ECO:0000256" key="1">
    <source>
        <dbReference type="ARBA" id="ARBA00004496"/>
    </source>
</evidence>
<accession>A0AAU7XAB9</accession>
<reference evidence="8" key="1">
    <citation type="submission" date="2024-06" db="EMBL/GenBank/DDBJ databases">
        <title>Methylostella associata gen. nov., sp. nov., a novel Ancalomicrobiaceae-affiliated facultatively methylotrophic bacteria that feed on methanotrophs of the genus Methylococcus.</title>
        <authorList>
            <person name="Saltykova V."/>
            <person name="Danilova O.V."/>
            <person name="Oshkin I.Y."/>
            <person name="Belova S.E."/>
            <person name="Pimenov N.V."/>
            <person name="Dedysh S.N."/>
        </authorList>
    </citation>
    <scope>NUCLEOTIDE SEQUENCE</scope>
    <source>
        <strain evidence="8">S20</strain>
    </source>
</reference>
<comment type="subcellular location">
    <subcellularLocation>
        <location evidence="1">Cytoplasm</location>
    </subcellularLocation>
</comment>
<dbReference type="FunFam" id="3.40.50.300:FF:000013">
    <property type="entry name" value="PhoH family ATPase"/>
    <property type="match status" value="1"/>
</dbReference>
<dbReference type="KEGG" id="mflg:ABS361_17935"/>
<keyword evidence="3" id="KW-0963">Cytoplasm</keyword>
<dbReference type="Pfam" id="PF02562">
    <property type="entry name" value="PhoH"/>
    <property type="match status" value="1"/>
</dbReference>
<dbReference type="EMBL" id="CP158568">
    <property type="protein sequence ID" value="XBY43921.1"/>
    <property type="molecule type" value="Genomic_DNA"/>
</dbReference>
<evidence type="ECO:0000256" key="2">
    <source>
        <dbReference type="ARBA" id="ARBA00010393"/>
    </source>
</evidence>
<protein>
    <recommendedName>
        <fullName evidence="6">PhoH-like protein</fullName>
    </recommendedName>
</protein>
<keyword evidence="4" id="KW-0547">Nucleotide-binding</keyword>
<sequence length="362" mass="39249">MKVPGAKTTSVPAFPAVAHASDLTHVVLAFDDNRLVGDLYGQFDQNLAEIERRLGVAAIARGNQVTIKGPHLACEQARQVLEGLYDRLQKGEDVHPGDVDGAIRIAETDTAQLPLPTLESKARFAPAQISTRRKTVVARTAAQDAYIRAMDRADLVFGIGPAGTGKTYLAVAYAAALIERGDASRLILSRPAVEAGERLGFLPGDMKEKVDPYLRPLYDALYDMMPAEKVERGLQSGMIEVAPLAFMRGRTLANAVVLLDEAQNTTTMQMKMFLTRLGENSKMIVTGDPTQVDLPPGQKSGLVDSLEVLHDVQGIIRVNFTDKDVVRHELVARIVKAYDDTSRERLAGRNDGGQPLAGTGRP</sequence>
<evidence type="ECO:0000256" key="6">
    <source>
        <dbReference type="ARBA" id="ARBA00039970"/>
    </source>
</evidence>
<keyword evidence="5" id="KW-0067">ATP-binding</keyword>
<dbReference type="InterPro" id="IPR027417">
    <property type="entry name" value="P-loop_NTPase"/>
</dbReference>
<gene>
    <name evidence="8" type="ORF">ABS361_17935</name>
</gene>
<dbReference type="SUPFAM" id="SSF52540">
    <property type="entry name" value="P-loop containing nucleoside triphosphate hydrolases"/>
    <property type="match status" value="1"/>
</dbReference>
<dbReference type="RefSeq" id="WP_407049018.1">
    <property type="nucleotide sequence ID" value="NZ_CP158568.1"/>
</dbReference>
<dbReference type="InterPro" id="IPR003714">
    <property type="entry name" value="PhoH"/>
</dbReference>
<evidence type="ECO:0000313" key="8">
    <source>
        <dbReference type="EMBL" id="XBY43921.1"/>
    </source>
</evidence>
<dbReference type="PANTHER" id="PTHR30473:SF1">
    <property type="entry name" value="PHOH-LIKE PROTEIN"/>
    <property type="match status" value="1"/>
</dbReference>
<name>A0AAU7XAB9_9HYPH</name>
<dbReference type="Gene3D" id="3.40.50.300">
    <property type="entry name" value="P-loop containing nucleotide triphosphate hydrolases"/>
    <property type="match status" value="1"/>
</dbReference>
<evidence type="ECO:0000256" key="5">
    <source>
        <dbReference type="ARBA" id="ARBA00022840"/>
    </source>
</evidence>